<accession>A0ACA9KUC2</accession>
<comment type="caution">
    <text evidence="1">The sequence shown here is derived from an EMBL/GenBank/DDBJ whole genome shotgun (WGS) entry which is preliminary data.</text>
</comment>
<dbReference type="EMBL" id="CAJVPW010001797">
    <property type="protein sequence ID" value="CAG8492225.1"/>
    <property type="molecule type" value="Genomic_DNA"/>
</dbReference>
<keyword evidence="2" id="KW-1185">Reference proteome</keyword>
<proteinExistence type="predicted"/>
<dbReference type="Proteomes" id="UP000789366">
    <property type="component" value="Unassembled WGS sequence"/>
</dbReference>
<gene>
    <name evidence="1" type="ORF">SPELUC_LOCUS2609</name>
</gene>
<protein>
    <submittedName>
        <fullName evidence="1">13384_t:CDS:1</fullName>
    </submittedName>
</protein>
<organism evidence="1 2">
    <name type="scientific">Cetraspora pellucida</name>
    <dbReference type="NCBI Taxonomy" id="1433469"/>
    <lineage>
        <taxon>Eukaryota</taxon>
        <taxon>Fungi</taxon>
        <taxon>Fungi incertae sedis</taxon>
        <taxon>Mucoromycota</taxon>
        <taxon>Glomeromycotina</taxon>
        <taxon>Glomeromycetes</taxon>
        <taxon>Diversisporales</taxon>
        <taxon>Gigasporaceae</taxon>
        <taxon>Cetraspora</taxon>
    </lineage>
</organism>
<name>A0ACA9KUC2_9GLOM</name>
<sequence length="559" mass="63908">MFCTWCQEINAKNIFVQGGYEWLKEESLTRHIKICDHINAAKGKDIRQQNLFSSFTIQYGEIKAKALENYATYQNPVAGREMLESLAYIVEKDTISEINSSLFWSILLDESNTITNEKTLAIVSKHFANNIPVICYIGMISLNETTAEAILADLELFCTAKGLDLTRLIHFGSDGASNMIELHNGLGARLKCKNPFISANHCISYHLHLAAEDASKGLQYFSDYTAVVKGIYSYWSASYKQKNSLRIVQDENIHHEFLSVLNIVDTRWLSWANVINNLYQILDDIKEAFNRDSTTTALYFYDAMDQDFFLVTYFLADLFYILHKVINIFQSNYVSLGEIKAQLSMAIESITTEFIGSPGNLPQLGTQLLNYMTTNRISTPELPLFVAQYATNIITSLRNRFPDSNLYHALRIVDPHEIPTKRQALNNFGKDEIIFLGNYYDKEIENEYEKTGILSLLSDTEIDNYTYAIQDLKDVEKDEVDELIIDLTTNLSDPTIECQLNEFNNINDSQILTKDLLNEEEIKFEEGDANDTDEKLPEIPITEGLNELTKFISLFEQQE</sequence>
<feature type="non-terminal residue" evidence="1">
    <location>
        <position position="559"/>
    </location>
</feature>
<reference evidence="1" key="1">
    <citation type="submission" date="2021-06" db="EMBL/GenBank/DDBJ databases">
        <authorList>
            <person name="Kallberg Y."/>
            <person name="Tangrot J."/>
            <person name="Rosling A."/>
        </authorList>
    </citation>
    <scope>NUCLEOTIDE SEQUENCE</scope>
    <source>
        <strain evidence="1">28 12/20/2015</strain>
    </source>
</reference>
<evidence type="ECO:0000313" key="1">
    <source>
        <dbReference type="EMBL" id="CAG8492225.1"/>
    </source>
</evidence>
<evidence type="ECO:0000313" key="2">
    <source>
        <dbReference type="Proteomes" id="UP000789366"/>
    </source>
</evidence>